<name>A0A1I8EGM2_WUCBA</name>
<sequence>MKACLLDGSMLKKYLRIIISHFNIMSNLIRQIVDIQLIAKYEYTDVFAIRTICLVLESKRMRWCCFLFWCGYRFTLALLAHFNWFTSIYVNCVYFVLWKSYDLLWFWMHLILCICFKPLRTKNYLIVWCNLIRKRITVYSNNTYKEIYVLEYGKIKSKRKQKSNNGTNISDGEQEEQDSNDNDQDIDVLEIERMEPEELSSQNIEINNALNLAAVMPDEECKCMKQIFLSRAIPSSSSMLRQCDCNAHIEVPVPPPRLKKQATNSQEQNWEAGAHVPIRGRRNQFDIRDMILKPLKSCKHCGYCVYCRTERHSLDDAVEMESGATGNISNAESHMGLANRIRRYLPLIQDGRYSSIIKDEMDVLTPDFTNKRDLTGAKEILLRQKRDRRMLKKRLQAQKRTELAVITKHELRQKKISSAVELLLQILQMMTSFAVIVGNIRKTFIPAHFNWFKYDRNDSLDLMMLWSVNNCQRFHSPKLYMFQMKTLNGFLKFIFYFRCTVFLDVLLFWTSVIWTYCLQWHLCCRLGLLKFWAWLLMLGLIGSIFVLYPMSYVQNNLDISWCQFKPNSTLARYQPNW</sequence>
<feature type="transmembrane region" description="Helical" evidence="2">
    <location>
        <begin position="66"/>
        <end position="97"/>
    </location>
</feature>
<evidence type="ECO:0000313" key="3">
    <source>
        <dbReference type="WBParaSite" id="maker-PairedContig_1973-snap-gene-0.6-mRNA-1"/>
    </source>
</evidence>
<dbReference type="AlphaFoldDB" id="A0A1I8EGM2"/>
<dbReference type="WBParaSite" id="maker-PairedContig_1973-snap-gene-0.6-mRNA-1">
    <property type="protein sequence ID" value="maker-PairedContig_1973-snap-gene-0.6-mRNA-1"/>
    <property type="gene ID" value="maker-PairedContig_1973-snap-gene-0.6"/>
</dbReference>
<feature type="transmembrane region" description="Helical" evidence="2">
    <location>
        <begin position="493"/>
        <end position="516"/>
    </location>
</feature>
<keyword evidence="2" id="KW-0812">Transmembrane</keyword>
<feature type="transmembrane region" description="Helical" evidence="2">
    <location>
        <begin position="103"/>
        <end position="119"/>
    </location>
</feature>
<proteinExistence type="predicted"/>
<reference evidence="3" key="1">
    <citation type="submission" date="2016-11" db="UniProtKB">
        <authorList>
            <consortium name="WormBaseParasite"/>
        </authorList>
    </citation>
    <scope>IDENTIFICATION</scope>
    <source>
        <strain evidence="3">pt0022</strain>
    </source>
</reference>
<keyword evidence="2" id="KW-1133">Transmembrane helix</keyword>
<organism evidence="3">
    <name type="scientific">Wuchereria bancrofti</name>
    <dbReference type="NCBI Taxonomy" id="6293"/>
    <lineage>
        <taxon>Eukaryota</taxon>
        <taxon>Metazoa</taxon>
        <taxon>Ecdysozoa</taxon>
        <taxon>Nematoda</taxon>
        <taxon>Chromadorea</taxon>
        <taxon>Rhabditida</taxon>
        <taxon>Spirurina</taxon>
        <taxon>Spiruromorpha</taxon>
        <taxon>Filarioidea</taxon>
        <taxon>Onchocercidae</taxon>
        <taxon>Wuchereria</taxon>
    </lineage>
</organism>
<keyword evidence="2" id="KW-0472">Membrane</keyword>
<feature type="region of interest" description="Disordered" evidence="1">
    <location>
        <begin position="161"/>
        <end position="183"/>
    </location>
</feature>
<feature type="transmembrane region" description="Helical" evidence="2">
    <location>
        <begin position="528"/>
        <end position="548"/>
    </location>
</feature>
<accession>A0A1I8EGM2</accession>
<evidence type="ECO:0000256" key="1">
    <source>
        <dbReference type="SAM" id="MobiDB-lite"/>
    </source>
</evidence>
<feature type="compositionally biased region" description="Acidic residues" evidence="1">
    <location>
        <begin position="172"/>
        <end position="183"/>
    </location>
</feature>
<protein>
    <submittedName>
        <fullName evidence="3">Uncharacterized protein</fullName>
    </submittedName>
</protein>
<evidence type="ECO:0000256" key="2">
    <source>
        <dbReference type="SAM" id="Phobius"/>
    </source>
</evidence>